<comment type="caution">
    <text evidence="2">The sequence shown here is derived from an EMBL/GenBank/DDBJ whole genome shotgun (WGS) entry which is preliminary data.</text>
</comment>
<dbReference type="InterPro" id="IPR012334">
    <property type="entry name" value="Pectin_lyas_fold"/>
</dbReference>
<reference evidence="2" key="1">
    <citation type="submission" date="2019-08" db="EMBL/GenBank/DDBJ databases">
        <authorList>
            <person name="Kucharzyk K."/>
            <person name="Murdoch R.W."/>
            <person name="Higgins S."/>
            <person name="Loffler F."/>
        </authorList>
    </citation>
    <scope>NUCLEOTIDE SEQUENCE</scope>
</reference>
<dbReference type="AlphaFoldDB" id="A0A644WCY4"/>
<dbReference type="SUPFAM" id="SSF51126">
    <property type="entry name" value="Pectin lyase-like"/>
    <property type="match status" value="1"/>
</dbReference>
<proteinExistence type="predicted"/>
<dbReference type="CDD" id="cd14948">
    <property type="entry name" value="BACON"/>
    <property type="match status" value="1"/>
</dbReference>
<feature type="domain" description="BACON" evidence="1">
    <location>
        <begin position="71"/>
        <end position="127"/>
    </location>
</feature>
<evidence type="ECO:0000313" key="2">
    <source>
        <dbReference type="EMBL" id="MPM01670.1"/>
    </source>
</evidence>
<dbReference type="Pfam" id="PF13004">
    <property type="entry name" value="BACON"/>
    <property type="match status" value="1"/>
</dbReference>
<accession>A0A644WCY4</accession>
<dbReference type="InterPro" id="IPR011050">
    <property type="entry name" value="Pectin_lyase_fold/virulence"/>
</dbReference>
<name>A0A644WCY4_9ZZZZ</name>
<dbReference type="EMBL" id="VSSQ01000813">
    <property type="protein sequence ID" value="MPM01670.1"/>
    <property type="molecule type" value="Genomic_DNA"/>
</dbReference>
<organism evidence="2">
    <name type="scientific">bioreactor metagenome</name>
    <dbReference type="NCBI Taxonomy" id="1076179"/>
    <lineage>
        <taxon>unclassified sequences</taxon>
        <taxon>metagenomes</taxon>
        <taxon>ecological metagenomes</taxon>
    </lineage>
</organism>
<gene>
    <name evidence="2" type="ORF">SDC9_47910</name>
</gene>
<sequence>MFYIMNILQKKMNLFRLILGLIVLGTFSCVEEDLGSFKPKDPNMVFGEADTVYVSKDAADYKVMLTSNLPWRIKADAEWVTVNTKQGLEPDSVSFSIAKNPTTSVRIARLTAWITQEYENVIIIKQEAGDPLPDVSTDFYVKVDGSPTNDGLSWETATTLDNALALAETKDQIHIAAGTYKPTVIATGGNEATPGDLTFEIKKNITLTGGYPANATTGATADPALHVTTLSGNMSGQFAYHVITVTAPVEEGLKIKFENINITGGKSAASGTANLSINGLNYPRLNGGAGVIARAVVEFVNCRIHENKADYHTPGFYIFSGAQVTFTNCSLDKNTGTSASGANGGAIWNDGSTVYFINSAISFNGNSGVGGGIYAYNASVPSKTYMFNTTLDNNYAAHKAGYYGRENSVGLMVNCTVYGNNSTHATNSGAGICLYANATTTRFDIISSTITGNVSVGTADPSGGIRVNDANCTLNIYNSIVSGNLGGGNVGDIYAPASVNYNKTYSVISGLVYDGSGSEVSGQAFDPATMLGVFANNGGVGYTCLLTGSANPAETLGMTSAQLSTLGLNFEPVIPDNVTTFDQLGKTREGKTSIGACVK</sequence>
<dbReference type="Gene3D" id="2.160.20.10">
    <property type="entry name" value="Single-stranded right-handed beta-helix, Pectin lyase-like"/>
    <property type="match status" value="1"/>
</dbReference>
<dbReference type="InterPro" id="IPR024361">
    <property type="entry name" value="BACON"/>
</dbReference>
<evidence type="ECO:0000259" key="1">
    <source>
        <dbReference type="Pfam" id="PF13004"/>
    </source>
</evidence>
<dbReference type="Gene3D" id="2.60.40.10">
    <property type="entry name" value="Immunoglobulins"/>
    <property type="match status" value="1"/>
</dbReference>
<protein>
    <recommendedName>
        <fullName evidence="1">BACON domain-containing protein</fullName>
    </recommendedName>
</protein>
<dbReference type="InterPro" id="IPR013783">
    <property type="entry name" value="Ig-like_fold"/>
</dbReference>